<proteinExistence type="predicted"/>
<comment type="caution">
    <text evidence="2">The sequence shown here is derived from an EMBL/GenBank/DDBJ whole genome shotgun (WGS) entry which is preliminary data.</text>
</comment>
<dbReference type="AlphaFoldDB" id="A0AAV5GYL9"/>
<sequence>MHQANSQHMSGLISAFLSRALSTSTRTAPSSQPSRLLTYSSTARPTGDALATPPEQAQEHLTARVDERALQERRASERQLEEDIRMAWEWSAW</sequence>
<reference evidence="2 3" key="1">
    <citation type="submission" date="2021-12" db="EMBL/GenBank/DDBJ databases">
        <title>High titer production of polyol ester of fatty acids by Rhodotorula paludigena BS15 towards product separation-free biomass refinery.</title>
        <authorList>
            <person name="Mano J."/>
            <person name="Ono H."/>
            <person name="Tanaka T."/>
            <person name="Naito K."/>
            <person name="Sushida H."/>
            <person name="Ike M."/>
            <person name="Tokuyasu K."/>
            <person name="Kitaoka M."/>
        </authorList>
    </citation>
    <scope>NUCLEOTIDE SEQUENCE [LARGE SCALE GENOMIC DNA]</scope>
    <source>
        <strain evidence="2 3">BS15</strain>
    </source>
</reference>
<feature type="compositionally biased region" description="Basic and acidic residues" evidence="1">
    <location>
        <begin position="57"/>
        <end position="79"/>
    </location>
</feature>
<keyword evidence="3" id="KW-1185">Reference proteome</keyword>
<feature type="region of interest" description="Disordered" evidence="1">
    <location>
        <begin position="22"/>
        <end position="79"/>
    </location>
</feature>
<feature type="compositionally biased region" description="Polar residues" evidence="1">
    <location>
        <begin position="22"/>
        <end position="44"/>
    </location>
</feature>
<accession>A0AAV5GYL9</accession>
<organism evidence="2 3">
    <name type="scientific">Rhodotorula paludigena</name>
    <dbReference type="NCBI Taxonomy" id="86838"/>
    <lineage>
        <taxon>Eukaryota</taxon>
        <taxon>Fungi</taxon>
        <taxon>Dikarya</taxon>
        <taxon>Basidiomycota</taxon>
        <taxon>Pucciniomycotina</taxon>
        <taxon>Microbotryomycetes</taxon>
        <taxon>Sporidiobolales</taxon>
        <taxon>Sporidiobolaceae</taxon>
        <taxon>Rhodotorula</taxon>
    </lineage>
</organism>
<protein>
    <submittedName>
        <fullName evidence="2">Uncharacterized protein</fullName>
    </submittedName>
</protein>
<evidence type="ECO:0000256" key="1">
    <source>
        <dbReference type="SAM" id="MobiDB-lite"/>
    </source>
</evidence>
<name>A0AAV5GYL9_9BASI</name>
<evidence type="ECO:0000313" key="3">
    <source>
        <dbReference type="Proteomes" id="UP001342314"/>
    </source>
</evidence>
<dbReference type="Proteomes" id="UP001342314">
    <property type="component" value="Unassembled WGS sequence"/>
</dbReference>
<gene>
    <name evidence="2" type="ORF">Rhopal_007720-T1</name>
</gene>
<evidence type="ECO:0000313" key="2">
    <source>
        <dbReference type="EMBL" id="GJN94637.1"/>
    </source>
</evidence>
<dbReference type="EMBL" id="BQKY01000018">
    <property type="protein sequence ID" value="GJN94637.1"/>
    <property type="molecule type" value="Genomic_DNA"/>
</dbReference>